<reference evidence="1" key="1">
    <citation type="submission" date="2022-10" db="EMBL/GenBank/DDBJ databases">
        <title>Culturing micro-colonial fungi from biological soil crusts in the Mojave desert and describing Neophaeococcomyces mojavensis, and introducing the new genera and species Taxawa tesnikishii.</title>
        <authorList>
            <person name="Kurbessoian T."/>
            <person name="Stajich J.E."/>
        </authorList>
    </citation>
    <scope>NUCLEOTIDE SEQUENCE</scope>
    <source>
        <strain evidence="1">JES_115</strain>
    </source>
</reference>
<organism evidence="1 2">
    <name type="scientific">Coniosporium tulheliwenetii</name>
    <dbReference type="NCBI Taxonomy" id="3383036"/>
    <lineage>
        <taxon>Eukaryota</taxon>
        <taxon>Fungi</taxon>
        <taxon>Dikarya</taxon>
        <taxon>Ascomycota</taxon>
        <taxon>Pezizomycotina</taxon>
        <taxon>Dothideomycetes</taxon>
        <taxon>Dothideomycetes incertae sedis</taxon>
        <taxon>Coniosporium</taxon>
    </lineage>
</organism>
<protein>
    <submittedName>
        <fullName evidence="1">Uncharacterized protein</fullName>
    </submittedName>
</protein>
<comment type="caution">
    <text evidence="1">The sequence shown here is derived from an EMBL/GenBank/DDBJ whole genome shotgun (WGS) entry which is preliminary data.</text>
</comment>
<sequence>MNAGQKSARQLASRSTSSSPNNSARNLHLLAPTSLRPESRRSTLPSPQITRDLTPFEKAFFLYQRRLNERLALPFTRYFYFKKDTPADIEWKRKAKTRLTAARDIGIYHAYGKEGWNDEVLVGAKESEPEHQVEALLKDMEVPAAGEASAGAEAGAMVEKREEVERPMSRAAERILVQAGGVNMNTWVVGNAPIGHFHADFPKGVMNEEKNVEEIGEKIFFMKARIMAGQANLEQNKFGLQDFKWLAKEEVEKTVTARYWSAIRNMLADR</sequence>
<proteinExistence type="predicted"/>
<keyword evidence="2" id="KW-1185">Reference proteome</keyword>
<evidence type="ECO:0000313" key="2">
    <source>
        <dbReference type="Proteomes" id="UP001172680"/>
    </source>
</evidence>
<dbReference type="EMBL" id="JAPDRP010000019">
    <property type="protein sequence ID" value="KAJ9639446.1"/>
    <property type="molecule type" value="Genomic_DNA"/>
</dbReference>
<dbReference type="Proteomes" id="UP001172680">
    <property type="component" value="Unassembled WGS sequence"/>
</dbReference>
<evidence type="ECO:0000313" key="1">
    <source>
        <dbReference type="EMBL" id="KAJ9639446.1"/>
    </source>
</evidence>
<name>A0ACC2YWJ3_9PEZI</name>
<gene>
    <name evidence="1" type="ORF">H2199_006479</name>
</gene>
<accession>A0ACC2YWJ3</accession>